<dbReference type="SMART" id="SM01323">
    <property type="entry name" value="YajC"/>
    <property type="match status" value="1"/>
</dbReference>
<dbReference type="EMBL" id="CP165647">
    <property type="protein sequence ID" value="XDU62564.1"/>
    <property type="molecule type" value="Genomic_DNA"/>
</dbReference>
<dbReference type="Pfam" id="PF02699">
    <property type="entry name" value="YajC"/>
    <property type="match status" value="1"/>
</dbReference>
<reference evidence="11" key="1">
    <citation type="submission" date="2024-07" db="EMBL/GenBank/DDBJ databases">
        <authorList>
            <person name="Li X.-J."/>
            <person name="Wang X."/>
        </authorList>
    </citation>
    <scope>NUCLEOTIDE SEQUENCE</scope>
    <source>
        <strain evidence="11">HSP-536</strain>
    </source>
</reference>
<gene>
    <name evidence="11" type="primary">yajC</name>
    <name evidence="11" type="ORF">AB8B28_01440</name>
</gene>
<organism evidence="11">
    <name type="scientific">Leptotrichia alba</name>
    <dbReference type="NCBI Taxonomy" id="3239304"/>
    <lineage>
        <taxon>Bacteria</taxon>
        <taxon>Fusobacteriati</taxon>
        <taxon>Fusobacteriota</taxon>
        <taxon>Fusobacteriia</taxon>
        <taxon>Fusobacteriales</taxon>
        <taxon>Leptotrichiaceae</taxon>
        <taxon>Leptotrichia</taxon>
    </lineage>
</organism>
<evidence type="ECO:0000256" key="5">
    <source>
        <dbReference type="ARBA" id="ARBA00022692"/>
    </source>
</evidence>
<sequence length="88" mass="9806">MDKNSIVVILIYIVFMAVLILPTMLSNNKKKKQKAALLESLKVGDKITTVGGIQGTLVNIFTETVEMKIDKNARMTVLKSAIDRIEKK</sequence>
<keyword evidence="8" id="KW-0811">Translocation</keyword>
<protein>
    <submittedName>
        <fullName evidence="11">Preprotein translocase subunit YajC</fullName>
    </submittedName>
</protein>
<keyword evidence="4" id="KW-1003">Cell membrane</keyword>
<evidence type="ECO:0000313" key="11">
    <source>
        <dbReference type="EMBL" id="XDU62564.1"/>
    </source>
</evidence>
<evidence type="ECO:0000256" key="3">
    <source>
        <dbReference type="ARBA" id="ARBA00022448"/>
    </source>
</evidence>
<proteinExistence type="inferred from homology"/>
<dbReference type="KEGG" id="lala:AB8B28_01440"/>
<evidence type="ECO:0000256" key="8">
    <source>
        <dbReference type="ARBA" id="ARBA00023010"/>
    </source>
</evidence>
<evidence type="ECO:0000256" key="10">
    <source>
        <dbReference type="SAM" id="Phobius"/>
    </source>
</evidence>
<keyword evidence="9 10" id="KW-0472">Membrane</keyword>
<dbReference type="PANTHER" id="PTHR33909:SF1">
    <property type="entry name" value="SEC TRANSLOCON ACCESSORY COMPLEX SUBUNIT YAJC"/>
    <property type="match status" value="1"/>
</dbReference>
<keyword evidence="6" id="KW-0653">Protein transport</keyword>
<feature type="transmembrane region" description="Helical" evidence="10">
    <location>
        <begin position="6"/>
        <end position="25"/>
    </location>
</feature>
<evidence type="ECO:0000256" key="7">
    <source>
        <dbReference type="ARBA" id="ARBA00022989"/>
    </source>
</evidence>
<keyword evidence="3" id="KW-0813">Transport</keyword>
<dbReference type="NCBIfam" id="TIGR00739">
    <property type="entry name" value="yajC"/>
    <property type="match status" value="1"/>
</dbReference>
<name>A0AB39V5M4_9FUSO</name>
<comment type="similarity">
    <text evidence="2">Belongs to the YajC family.</text>
</comment>
<dbReference type="InterPro" id="IPR003849">
    <property type="entry name" value="Preprotein_translocase_YajC"/>
</dbReference>
<evidence type="ECO:0000256" key="1">
    <source>
        <dbReference type="ARBA" id="ARBA00004162"/>
    </source>
</evidence>
<dbReference type="GO" id="GO:0015031">
    <property type="term" value="P:protein transport"/>
    <property type="evidence" value="ECO:0007669"/>
    <property type="project" value="UniProtKB-KW"/>
</dbReference>
<keyword evidence="7 10" id="KW-1133">Transmembrane helix</keyword>
<comment type="subcellular location">
    <subcellularLocation>
        <location evidence="1">Cell membrane</location>
        <topology evidence="1">Single-pass membrane protein</topology>
    </subcellularLocation>
</comment>
<evidence type="ECO:0000256" key="4">
    <source>
        <dbReference type="ARBA" id="ARBA00022475"/>
    </source>
</evidence>
<evidence type="ECO:0000256" key="9">
    <source>
        <dbReference type="ARBA" id="ARBA00023136"/>
    </source>
</evidence>
<dbReference type="AlphaFoldDB" id="A0AB39V5M4"/>
<evidence type="ECO:0000256" key="6">
    <source>
        <dbReference type="ARBA" id="ARBA00022927"/>
    </source>
</evidence>
<accession>A0AB39V5M4</accession>
<evidence type="ECO:0000256" key="2">
    <source>
        <dbReference type="ARBA" id="ARBA00006742"/>
    </source>
</evidence>
<dbReference type="GO" id="GO:0005886">
    <property type="term" value="C:plasma membrane"/>
    <property type="evidence" value="ECO:0007669"/>
    <property type="project" value="UniProtKB-SubCell"/>
</dbReference>
<keyword evidence="5 10" id="KW-0812">Transmembrane</keyword>
<dbReference type="PANTHER" id="PTHR33909">
    <property type="entry name" value="SEC TRANSLOCON ACCESSORY COMPLEX SUBUNIT YAJC"/>
    <property type="match status" value="1"/>
</dbReference>
<dbReference type="RefSeq" id="WP_012806402.1">
    <property type="nucleotide sequence ID" value="NZ_CP165647.1"/>
</dbReference>